<accession>A0A9Q0UB10</accession>
<organism evidence="1 2">
    <name type="scientific">Salix purpurea</name>
    <name type="common">Purple osier willow</name>
    <dbReference type="NCBI Taxonomy" id="77065"/>
    <lineage>
        <taxon>Eukaryota</taxon>
        <taxon>Viridiplantae</taxon>
        <taxon>Streptophyta</taxon>
        <taxon>Embryophyta</taxon>
        <taxon>Tracheophyta</taxon>
        <taxon>Spermatophyta</taxon>
        <taxon>Magnoliopsida</taxon>
        <taxon>eudicotyledons</taxon>
        <taxon>Gunneridae</taxon>
        <taxon>Pentapetalae</taxon>
        <taxon>rosids</taxon>
        <taxon>fabids</taxon>
        <taxon>Malpighiales</taxon>
        <taxon>Salicaceae</taxon>
        <taxon>Saliceae</taxon>
        <taxon>Salix</taxon>
    </lineage>
</organism>
<protein>
    <submittedName>
        <fullName evidence="1">Uncharacterized protein</fullName>
    </submittedName>
</protein>
<keyword evidence="2" id="KW-1185">Reference proteome</keyword>
<dbReference type="AlphaFoldDB" id="A0A9Q0UB10"/>
<dbReference type="EMBL" id="JAPFFK010000013">
    <property type="protein sequence ID" value="KAJ6726751.1"/>
    <property type="molecule type" value="Genomic_DNA"/>
</dbReference>
<dbReference type="Proteomes" id="UP001151532">
    <property type="component" value="Chromosome 8"/>
</dbReference>
<evidence type="ECO:0000313" key="2">
    <source>
        <dbReference type="Proteomes" id="UP001151532"/>
    </source>
</evidence>
<name>A0A9Q0UB10_SALPP</name>
<proteinExistence type="predicted"/>
<reference evidence="1" key="2">
    <citation type="journal article" date="2023" name="Int. J. Mol. Sci.">
        <title>De Novo Assembly and Annotation of 11 Diverse Shrub Willow (Salix) Genomes Reveals Novel Gene Organization in Sex-Linked Regions.</title>
        <authorList>
            <person name="Hyden B."/>
            <person name="Feng K."/>
            <person name="Yates T.B."/>
            <person name="Jawdy S."/>
            <person name="Cereghino C."/>
            <person name="Smart L.B."/>
            <person name="Muchero W."/>
        </authorList>
    </citation>
    <scope>NUCLEOTIDE SEQUENCE</scope>
    <source>
        <tissue evidence="1">Shoot tip</tissue>
    </source>
</reference>
<reference evidence="1" key="1">
    <citation type="submission" date="2022-11" db="EMBL/GenBank/DDBJ databases">
        <authorList>
            <person name="Hyden B.L."/>
            <person name="Feng K."/>
            <person name="Yates T."/>
            <person name="Jawdy S."/>
            <person name="Smart L.B."/>
            <person name="Muchero W."/>
        </authorList>
    </citation>
    <scope>NUCLEOTIDE SEQUENCE</scope>
    <source>
        <tissue evidence="1">Shoot tip</tissue>
    </source>
</reference>
<evidence type="ECO:0000313" key="1">
    <source>
        <dbReference type="EMBL" id="KAJ6726751.1"/>
    </source>
</evidence>
<comment type="caution">
    <text evidence="1">The sequence shown here is derived from an EMBL/GenBank/DDBJ whole genome shotgun (WGS) entry which is preliminary data.</text>
</comment>
<gene>
    <name evidence="1" type="ORF">OIU79_004810</name>
</gene>
<sequence length="206" mass="23901">MLIEPWFKPPTNIVNHISLLLGLFFGGISPRHHHTFSRVINHSLHKVWNLLWVILISISGCKRVHIGLCKFFQITHYRFVGQPHVFLNRNKLDLCRDKEPKCSLRPRDGIEKIRVFIVFGSSNNPTICQNNLICHNSVREQAIDMRASFNPIAINEPTNSEIIKFCNDCKRKIHRDTCPADLTHIYKRLNSSNHSLLINFKDITKS</sequence>